<sequence>MSSLVTASTPPTRPETQLVTVFGGSGFLGRHVVRALAKRGYRIRVAVRRPDLALFLQPLGKVGQIVAVQANLRYPDSIRRAVEHSDIVINLVGILQESGKQRFSKLQTEGAGEIARAAAAVGAKLIHVSAIGADAKSPSIYARSKALGEAEVLKACPDAVIFRPSLVFGPGDGFFNRFAALATFLPVLPLAGAQSRFQPVFVGDVAEAVARAVDGAVPEGRVYELGGPEVNTLEYFVRYMLEVTMRRRAVVDLPEPAARIQARVIEFADMLTLGLLPANLKLTRDQVTLLQSDNVVSEAAKADGRTIEALGIQPTAVEAVVPGYLWRFRKAGQFAQGRGTEAEAGVPDMLAPESESTKSTHRPARASGPSLGPDAARPSQMGARWGTRG</sequence>
<keyword evidence="4" id="KW-1185">Reference proteome</keyword>
<feature type="region of interest" description="Disordered" evidence="1">
    <location>
        <begin position="339"/>
        <end position="389"/>
    </location>
</feature>
<protein>
    <submittedName>
        <fullName evidence="3">Complex I NDUFA9 subunit family protein</fullName>
    </submittedName>
</protein>
<dbReference type="PANTHER" id="PTHR12126:SF11">
    <property type="entry name" value="NADH DEHYDROGENASE [UBIQUINONE] 1 ALPHA SUBCOMPLEX SUBUNIT 9, MITOCHONDRIAL"/>
    <property type="match status" value="1"/>
</dbReference>
<dbReference type="Pfam" id="PF01370">
    <property type="entry name" value="Epimerase"/>
    <property type="match status" value="1"/>
</dbReference>
<evidence type="ECO:0000313" key="3">
    <source>
        <dbReference type="EMBL" id="MEE7455518.1"/>
    </source>
</evidence>
<dbReference type="InterPro" id="IPR036291">
    <property type="entry name" value="NAD(P)-bd_dom_sf"/>
</dbReference>
<accession>A0ABU7T4Q0</accession>
<evidence type="ECO:0000259" key="2">
    <source>
        <dbReference type="Pfam" id="PF01370"/>
    </source>
</evidence>
<name>A0ABU7T4Q0_9HYPH</name>
<feature type="domain" description="NAD-dependent epimerase/dehydratase" evidence="2">
    <location>
        <begin position="19"/>
        <end position="226"/>
    </location>
</feature>
<organism evidence="3 4">
    <name type="scientific">Methylobacterium radiotolerans</name>
    <dbReference type="NCBI Taxonomy" id="31998"/>
    <lineage>
        <taxon>Bacteria</taxon>
        <taxon>Pseudomonadati</taxon>
        <taxon>Pseudomonadota</taxon>
        <taxon>Alphaproteobacteria</taxon>
        <taxon>Hyphomicrobiales</taxon>
        <taxon>Methylobacteriaceae</taxon>
        <taxon>Methylobacterium</taxon>
    </lineage>
</organism>
<dbReference type="PANTHER" id="PTHR12126">
    <property type="entry name" value="NADH-UBIQUINONE OXIDOREDUCTASE 39 KDA SUBUNIT-RELATED"/>
    <property type="match status" value="1"/>
</dbReference>
<dbReference type="InterPro" id="IPR001509">
    <property type="entry name" value="Epimerase_deHydtase"/>
</dbReference>
<dbReference type="InterPro" id="IPR051207">
    <property type="entry name" value="ComplexI_NDUFA9_subunit"/>
</dbReference>
<comment type="caution">
    <text evidence="3">The sequence shown here is derived from an EMBL/GenBank/DDBJ whole genome shotgun (WGS) entry which is preliminary data.</text>
</comment>
<dbReference type="SUPFAM" id="SSF51735">
    <property type="entry name" value="NAD(P)-binding Rossmann-fold domains"/>
    <property type="match status" value="1"/>
</dbReference>
<dbReference type="Gene3D" id="3.40.50.720">
    <property type="entry name" value="NAD(P)-binding Rossmann-like Domain"/>
    <property type="match status" value="1"/>
</dbReference>
<dbReference type="CDD" id="cd05271">
    <property type="entry name" value="NDUFA9_like_SDR_a"/>
    <property type="match status" value="1"/>
</dbReference>
<dbReference type="Proteomes" id="UP001349262">
    <property type="component" value="Unassembled WGS sequence"/>
</dbReference>
<evidence type="ECO:0000256" key="1">
    <source>
        <dbReference type="SAM" id="MobiDB-lite"/>
    </source>
</evidence>
<evidence type="ECO:0000313" key="4">
    <source>
        <dbReference type="Proteomes" id="UP001349262"/>
    </source>
</evidence>
<reference evidence="3 4" key="1">
    <citation type="journal article" date="2012" name="Genet. Mol. Biol.">
        <title>Analysis of 16S rRNA and mxaF genes revealing insights into Methylobacterium niche-specific plant association.</title>
        <authorList>
            <person name="Dourado M.N."/>
            <person name="Andreote F.D."/>
            <person name="Dini-Andreote F."/>
            <person name="Conti R."/>
            <person name="Araujo J.M."/>
            <person name="Araujo W.L."/>
        </authorList>
    </citation>
    <scope>NUCLEOTIDE SEQUENCE [LARGE SCALE GENOMIC DNA]</scope>
    <source>
        <strain evidence="3 4">SR1.6/4</strain>
    </source>
</reference>
<proteinExistence type="predicted"/>
<gene>
    <name evidence="3" type="ORF">MRSR164_01410</name>
</gene>
<dbReference type="EMBL" id="MLBY01000002">
    <property type="protein sequence ID" value="MEE7455518.1"/>
    <property type="molecule type" value="Genomic_DNA"/>
</dbReference>